<gene>
    <name evidence="3" type="ORF">BK123_12915</name>
</gene>
<protein>
    <submittedName>
        <fullName evidence="3">MerR family transcriptional regulator</fullName>
    </submittedName>
</protein>
<sequence length="249" mass="28878">MLYTVKEVSELSGVTIKALHHYHKIGLLLPAEISEAGYRLYGTAELERLQHILFYREMDFSLDQIKALMEKAPERRKMLLQQEKQLMDRADRLDTILKTLRTSLISTEEGKRMEPRELFKGFESEEEWKEALAEQNEHLKEQYDVDLLEGEPVDVPSMNEQAREAAAFMADMANALKKGIKHDDVRVRDSIRDHLQFMNEQGHAFTAADFAGQTKFFLNDDFHLRMLEEQQTGLAYYLHAAAEAYAHLT</sequence>
<dbReference type="EMBL" id="MRTF01000004">
    <property type="protein sequence ID" value="OME92778.1"/>
    <property type="molecule type" value="Genomic_DNA"/>
</dbReference>
<dbReference type="InterPro" id="IPR047057">
    <property type="entry name" value="MerR_fam"/>
</dbReference>
<evidence type="ECO:0000256" key="1">
    <source>
        <dbReference type="ARBA" id="ARBA00023125"/>
    </source>
</evidence>
<dbReference type="GO" id="GO:0003677">
    <property type="term" value="F:DNA binding"/>
    <property type="evidence" value="ECO:0007669"/>
    <property type="project" value="UniProtKB-KW"/>
</dbReference>
<dbReference type="RefSeq" id="WP_076322808.1">
    <property type="nucleotide sequence ID" value="NZ_MRTF01000004.1"/>
</dbReference>
<dbReference type="SUPFAM" id="SSF46955">
    <property type="entry name" value="Putative DNA-binding domain"/>
    <property type="match status" value="1"/>
</dbReference>
<dbReference type="Pfam" id="PF13411">
    <property type="entry name" value="MerR_1"/>
    <property type="match status" value="1"/>
</dbReference>
<dbReference type="AlphaFoldDB" id="A0A1R1B1T6"/>
<keyword evidence="1" id="KW-0238">DNA-binding</keyword>
<dbReference type="SUPFAM" id="SSF89082">
    <property type="entry name" value="Antibiotic binding domain of TipA-like multidrug resistance regulators"/>
    <property type="match status" value="1"/>
</dbReference>
<dbReference type="GO" id="GO:0003700">
    <property type="term" value="F:DNA-binding transcription factor activity"/>
    <property type="evidence" value="ECO:0007669"/>
    <property type="project" value="InterPro"/>
</dbReference>
<name>A0A1R1B1T6_PAELA</name>
<dbReference type="Proteomes" id="UP000187074">
    <property type="component" value="Unassembled WGS sequence"/>
</dbReference>
<reference evidence="3 4" key="1">
    <citation type="submission" date="2016-11" db="EMBL/GenBank/DDBJ databases">
        <title>Paenibacillus species isolates.</title>
        <authorList>
            <person name="Beno S.M."/>
        </authorList>
    </citation>
    <scope>NUCLEOTIDE SEQUENCE [LARGE SCALE GENOMIC DNA]</scope>
    <source>
        <strain evidence="3 4">FSL F4-0100</strain>
    </source>
</reference>
<dbReference type="STRING" id="1401.BK123_12915"/>
<dbReference type="PROSITE" id="PS50937">
    <property type="entry name" value="HTH_MERR_2"/>
    <property type="match status" value="1"/>
</dbReference>
<dbReference type="PANTHER" id="PTHR30204">
    <property type="entry name" value="REDOX-CYCLING DRUG-SENSING TRANSCRIPTIONAL ACTIVATOR SOXR"/>
    <property type="match status" value="1"/>
</dbReference>
<dbReference type="SMART" id="SM00422">
    <property type="entry name" value="HTH_MERR"/>
    <property type="match status" value="1"/>
</dbReference>
<dbReference type="InterPro" id="IPR036244">
    <property type="entry name" value="TipA-like_antibiotic-bd"/>
</dbReference>
<feature type="domain" description="HTH merR-type" evidence="2">
    <location>
        <begin position="2"/>
        <end position="71"/>
    </location>
</feature>
<dbReference type="Gene3D" id="1.10.490.50">
    <property type="entry name" value="Antibiotic binding domain of TipA-like multidrug resistance regulators"/>
    <property type="match status" value="1"/>
</dbReference>
<dbReference type="InterPro" id="IPR009061">
    <property type="entry name" value="DNA-bd_dom_put_sf"/>
</dbReference>
<dbReference type="CDD" id="cd01106">
    <property type="entry name" value="HTH_TipAL-Mta"/>
    <property type="match status" value="1"/>
</dbReference>
<dbReference type="InterPro" id="IPR000551">
    <property type="entry name" value="MerR-type_HTH_dom"/>
</dbReference>
<comment type="caution">
    <text evidence="3">The sequence shown here is derived from an EMBL/GenBank/DDBJ whole genome shotgun (WGS) entry which is preliminary data.</text>
</comment>
<evidence type="ECO:0000259" key="2">
    <source>
        <dbReference type="PROSITE" id="PS50937"/>
    </source>
</evidence>
<proteinExistence type="predicted"/>
<organism evidence="3 4">
    <name type="scientific">Paenibacillus lautus</name>
    <name type="common">Bacillus lautus</name>
    <dbReference type="NCBI Taxonomy" id="1401"/>
    <lineage>
        <taxon>Bacteria</taxon>
        <taxon>Bacillati</taxon>
        <taxon>Bacillota</taxon>
        <taxon>Bacilli</taxon>
        <taxon>Bacillales</taxon>
        <taxon>Paenibacillaceae</taxon>
        <taxon>Paenibacillus</taxon>
    </lineage>
</organism>
<dbReference type="PANTHER" id="PTHR30204:SF90">
    <property type="entry name" value="HTH-TYPE TRANSCRIPTIONAL ACTIVATOR MTA"/>
    <property type="match status" value="1"/>
</dbReference>
<accession>A0A1R1B1T6</accession>
<dbReference type="Gene3D" id="1.10.1660.10">
    <property type="match status" value="1"/>
</dbReference>
<dbReference type="OrthoDB" id="9814833at2"/>
<evidence type="ECO:0000313" key="4">
    <source>
        <dbReference type="Proteomes" id="UP000187074"/>
    </source>
</evidence>
<evidence type="ECO:0000313" key="3">
    <source>
        <dbReference type="EMBL" id="OME92778.1"/>
    </source>
</evidence>